<proteinExistence type="predicted"/>
<comment type="caution">
    <text evidence="1">The sequence shown here is derived from an EMBL/GenBank/DDBJ whole genome shotgun (WGS) entry which is preliminary data.</text>
</comment>
<reference evidence="1" key="1">
    <citation type="submission" date="2023-03" db="EMBL/GenBank/DDBJ databases">
        <title>Massive genome expansion in bonnet fungi (Mycena s.s.) driven by repeated elements and novel gene families across ecological guilds.</title>
        <authorList>
            <consortium name="Lawrence Berkeley National Laboratory"/>
            <person name="Harder C.B."/>
            <person name="Miyauchi S."/>
            <person name="Viragh M."/>
            <person name="Kuo A."/>
            <person name="Thoen E."/>
            <person name="Andreopoulos B."/>
            <person name="Lu D."/>
            <person name="Skrede I."/>
            <person name="Drula E."/>
            <person name="Henrissat B."/>
            <person name="Morin E."/>
            <person name="Kohler A."/>
            <person name="Barry K."/>
            <person name="LaButti K."/>
            <person name="Morin E."/>
            <person name="Salamov A."/>
            <person name="Lipzen A."/>
            <person name="Mereny Z."/>
            <person name="Hegedus B."/>
            <person name="Baldrian P."/>
            <person name="Stursova M."/>
            <person name="Weitz H."/>
            <person name="Taylor A."/>
            <person name="Grigoriev I.V."/>
            <person name="Nagy L.G."/>
            <person name="Martin F."/>
            <person name="Kauserud H."/>
        </authorList>
    </citation>
    <scope>NUCLEOTIDE SEQUENCE</scope>
    <source>
        <strain evidence="1">CBHHK002</strain>
    </source>
</reference>
<dbReference type="AlphaFoldDB" id="A0AAD7AJW1"/>
<accession>A0AAD7AJW1</accession>
<protein>
    <submittedName>
        <fullName evidence="1">Uncharacterized protein</fullName>
    </submittedName>
</protein>
<evidence type="ECO:0000313" key="2">
    <source>
        <dbReference type="Proteomes" id="UP001218218"/>
    </source>
</evidence>
<organism evidence="1 2">
    <name type="scientific">Mycena albidolilacea</name>
    <dbReference type="NCBI Taxonomy" id="1033008"/>
    <lineage>
        <taxon>Eukaryota</taxon>
        <taxon>Fungi</taxon>
        <taxon>Dikarya</taxon>
        <taxon>Basidiomycota</taxon>
        <taxon>Agaricomycotina</taxon>
        <taxon>Agaricomycetes</taxon>
        <taxon>Agaricomycetidae</taxon>
        <taxon>Agaricales</taxon>
        <taxon>Marasmiineae</taxon>
        <taxon>Mycenaceae</taxon>
        <taxon>Mycena</taxon>
    </lineage>
</organism>
<dbReference type="Proteomes" id="UP001218218">
    <property type="component" value="Unassembled WGS sequence"/>
</dbReference>
<gene>
    <name evidence="1" type="ORF">DFH08DRAFT_800375</name>
</gene>
<name>A0AAD7AJW1_9AGAR</name>
<dbReference type="EMBL" id="JARIHO010000005">
    <property type="protein sequence ID" value="KAJ7360965.1"/>
    <property type="molecule type" value="Genomic_DNA"/>
</dbReference>
<evidence type="ECO:0000313" key="1">
    <source>
        <dbReference type="EMBL" id="KAJ7360965.1"/>
    </source>
</evidence>
<sequence>MPKVDLFELFNGKSTFKVLSQYEAEYRVNDWVVAYRLQYYNINSKYEDARIGFSITGFSDYSEARENSVNEELLAETLKIFKEVKNESDSKLKGMRSQRK</sequence>
<keyword evidence="2" id="KW-1185">Reference proteome</keyword>